<feature type="region of interest" description="Disordered" evidence="1">
    <location>
        <begin position="537"/>
        <end position="610"/>
    </location>
</feature>
<dbReference type="PANTHER" id="PTHR27003">
    <property type="entry name" value="OS07G0166700 PROTEIN"/>
    <property type="match status" value="1"/>
</dbReference>
<organism evidence="3 4">
    <name type="scientific">Mikania micrantha</name>
    <name type="common">bitter vine</name>
    <dbReference type="NCBI Taxonomy" id="192012"/>
    <lineage>
        <taxon>Eukaryota</taxon>
        <taxon>Viridiplantae</taxon>
        <taxon>Streptophyta</taxon>
        <taxon>Embryophyta</taxon>
        <taxon>Tracheophyta</taxon>
        <taxon>Spermatophyta</taxon>
        <taxon>Magnoliopsida</taxon>
        <taxon>eudicotyledons</taxon>
        <taxon>Gunneridae</taxon>
        <taxon>Pentapetalae</taxon>
        <taxon>asterids</taxon>
        <taxon>campanulids</taxon>
        <taxon>Asterales</taxon>
        <taxon>Asteraceae</taxon>
        <taxon>Asteroideae</taxon>
        <taxon>Heliantheae alliance</taxon>
        <taxon>Eupatorieae</taxon>
        <taxon>Mikania</taxon>
    </lineage>
</organism>
<sequence>MSETGDGLDHLRIPFDKIKFGKKLEVEGYGTVFEGECDGAAKATKESDVYAFGVLLLEVLCGVSELVDTDDYQERHVTELVPKKMQQNKLQKIVHRDIRREIKPEALETYAKIACRCLMDEPPQMAQGGEVTYVQIPGSINITSVNDIDIDSKDVTLESYIHDDEHQLPTTDQDDVKDLVAGDKLDDAGDEVSKVSESSNGEKNTSTESVPNKTHAEDASNESSCSNNDLATKQEILTDLNSKKESNNSIENEEDTKSKIPVEDAHKEISTIDSETPGETKDDNASNKKSEEKNEDDQSMEIATTSESSNGDTNTSTNQEVQDSGILKSDREYFNEVNEDELEHLLIPLEKIKFGQKIDGHGYGTMFEGEYDHQQVALKRLNIMNLGNIKPKLLSAILTVSRLRQHPNLVAFIGFCDENNKEMILVYEHVPGGNLADKMSKHLNIIQRLEICLGAARGLEYLHDSFESVASKPGIIHGHLKLSKILLNSDSTSSKFEAKVSGFGFPKLLPGHVEITPKSTDPFLMQGGKMSDVQIFGSNNGNSLSEVPIGEDDHEGEGNGNSKKMSSNITGEESMITEETTDDTDLVNSNDVESVPEDSEKESVNNINDSESTKVITNDLKLNEDIKITGGTEITNESEITTLPSKSDNGDNSNSDMEDAEKNDGNVPDKEEIVVDLKSNEKSKINGENEVNNESKITTLSPNPVMQEHGFPLPEERRDTKDAIKEKGNELMMNTHNPHIEEIMEEQNSVIVDGDKKDGLLNSEKHELTVTMRGDFSNSATQSQEPESKRNNSTHSDSSNGNDPTPSDYLLPKSPDNLVSQDYVFRNPDVLMTLGLFLMESMLLPEKNTNLLKKLQLLYLFLLEIHLRQVRSRSLSHLIQRRNGAIKGLFCTEGNSGITWSHALPGSQADVIPKKIKVYAIGRAP</sequence>
<dbReference type="GO" id="GO:0004714">
    <property type="term" value="F:transmembrane receptor protein tyrosine kinase activity"/>
    <property type="evidence" value="ECO:0007669"/>
    <property type="project" value="InterPro"/>
</dbReference>
<feature type="compositionally biased region" description="Basic and acidic residues" evidence="1">
    <location>
        <begin position="278"/>
        <end position="292"/>
    </location>
</feature>
<dbReference type="GO" id="GO:0005886">
    <property type="term" value="C:plasma membrane"/>
    <property type="evidence" value="ECO:0007669"/>
    <property type="project" value="TreeGrafter"/>
</dbReference>
<feature type="compositionally biased region" description="Polar residues" evidence="1">
    <location>
        <begin position="562"/>
        <end position="571"/>
    </location>
</feature>
<keyword evidence="4" id="KW-1185">Reference proteome</keyword>
<feature type="compositionally biased region" description="Acidic residues" evidence="1">
    <location>
        <begin position="575"/>
        <end position="585"/>
    </location>
</feature>
<dbReference type="InterPro" id="IPR000719">
    <property type="entry name" value="Prot_kinase_dom"/>
</dbReference>
<dbReference type="PROSITE" id="PS50011">
    <property type="entry name" value="PROTEIN_KINASE_DOM"/>
    <property type="match status" value="1"/>
</dbReference>
<dbReference type="Gene3D" id="1.10.510.10">
    <property type="entry name" value="Transferase(Phosphotransferase) domain 1"/>
    <property type="match status" value="2"/>
</dbReference>
<feature type="compositionally biased region" description="Polar residues" evidence="1">
    <location>
        <begin position="636"/>
        <end position="646"/>
    </location>
</feature>
<feature type="compositionally biased region" description="Polar residues" evidence="1">
    <location>
        <begin position="221"/>
        <end position="231"/>
    </location>
</feature>
<dbReference type="GO" id="GO:0005524">
    <property type="term" value="F:ATP binding"/>
    <property type="evidence" value="ECO:0007669"/>
    <property type="project" value="InterPro"/>
</dbReference>
<reference evidence="3 4" key="1">
    <citation type="submission" date="2019-05" db="EMBL/GenBank/DDBJ databases">
        <title>Mikania micrantha, genome provides insights into the molecular mechanism of rapid growth.</title>
        <authorList>
            <person name="Liu B."/>
        </authorList>
    </citation>
    <scope>NUCLEOTIDE SEQUENCE [LARGE SCALE GENOMIC DNA]</scope>
    <source>
        <strain evidence="3">NLD-2019</strain>
        <tissue evidence="3">Leaf</tissue>
    </source>
</reference>
<evidence type="ECO:0000259" key="2">
    <source>
        <dbReference type="PROSITE" id="PS50011"/>
    </source>
</evidence>
<dbReference type="PANTHER" id="PTHR27003:SF363">
    <property type="entry name" value="PROTEIN KINASE DOMAIN-CONTAINING PROTEIN"/>
    <property type="match status" value="1"/>
</dbReference>
<gene>
    <name evidence="3" type="ORF">E3N88_26301</name>
</gene>
<dbReference type="OrthoDB" id="1696720at2759"/>
<dbReference type="InterPro" id="IPR045272">
    <property type="entry name" value="ANXUR1/2-like"/>
</dbReference>
<dbReference type="InterPro" id="IPR001245">
    <property type="entry name" value="Ser-Thr/Tyr_kinase_cat_dom"/>
</dbReference>
<feature type="region of interest" description="Disordered" evidence="1">
    <location>
        <begin position="768"/>
        <end position="813"/>
    </location>
</feature>
<comment type="caution">
    <text evidence="3">The sequence shown here is derived from an EMBL/GenBank/DDBJ whole genome shotgun (WGS) entry which is preliminary data.</text>
</comment>
<dbReference type="Proteomes" id="UP000326396">
    <property type="component" value="Linkage Group LG3"/>
</dbReference>
<protein>
    <recommendedName>
        <fullName evidence="2">Protein kinase domain-containing protein</fullName>
    </recommendedName>
</protein>
<feature type="region of interest" description="Disordered" evidence="1">
    <location>
        <begin position="185"/>
        <end position="327"/>
    </location>
</feature>
<dbReference type="SUPFAM" id="SSF56112">
    <property type="entry name" value="Protein kinase-like (PK-like)"/>
    <property type="match status" value="2"/>
</dbReference>
<dbReference type="GO" id="GO:0009506">
    <property type="term" value="C:plasmodesma"/>
    <property type="evidence" value="ECO:0007669"/>
    <property type="project" value="TreeGrafter"/>
</dbReference>
<proteinExistence type="predicted"/>
<evidence type="ECO:0000256" key="1">
    <source>
        <dbReference type="SAM" id="MobiDB-lite"/>
    </source>
</evidence>
<accession>A0A5N6N884</accession>
<feature type="compositionally biased region" description="Polar residues" evidence="1">
    <location>
        <begin position="195"/>
        <end position="212"/>
    </location>
</feature>
<evidence type="ECO:0000313" key="3">
    <source>
        <dbReference type="EMBL" id="KAD4386132.1"/>
    </source>
</evidence>
<dbReference type="AlphaFoldDB" id="A0A5N6N884"/>
<dbReference type="InterPro" id="IPR011009">
    <property type="entry name" value="Kinase-like_dom_sf"/>
</dbReference>
<feature type="compositionally biased region" description="Basic and acidic residues" evidence="1">
    <location>
        <begin position="255"/>
        <end position="270"/>
    </location>
</feature>
<name>A0A5N6N884_9ASTR</name>
<feature type="region of interest" description="Disordered" evidence="1">
    <location>
        <begin position="636"/>
        <end position="668"/>
    </location>
</feature>
<feature type="compositionally biased region" description="Polar residues" evidence="1">
    <location>
        <begin position="776"/>
        <end position="805"/>
    </location>
</feature>
<feature type="compositionally biased region" description="Polar residues" evidence="1">
    <location>
        <begin position="301"/>
        <end position="322"/>
    </location>
</feature>
<dbReference type="Pfam" id="PF07714">
    <property type="entry name" value="PK_Tyr_Ser-Thr"/>
    <property type="match status" value="1"/>
</dbReference>
<evidence type="ECO:0000313" key="4">
    <source>
        <dbReference type="Proteomes" id="UP000326396"/>
    </source>
</evidence>
<feature type="domain" description="Protein kinase" evidence="2">
    <location>
        <begin position="352"/>
        <end position="732"/>
    </location>
</feature>
<feature type="compositionally biased region" description="Basic and acidic residues" evidence="1">
    <location>
        <begin position="185"/>
        <end position="194"/>
    </location>
</feature>
<dbReference type="EMBL" id="SZYD01000013">
    <property type="protein sequence ID" value="KAD4386132.1"/>
    <property type="molecule type" value="Genomic_DNA"/>
</dbReference>